<accession>A0ABV0P5M0</accession>
<name>A0ABV0P5M0_9TELE</name>
<comment type="caution">
    <text evidence="1">The sequence shown here is derived from an EMBL/GenBank/DDBJ whole genome shotgun (WGS) entry which is preliminary data.</text>
</comment>
<proteinExistence type="predicted"/>
<evidence type="ECO:0000313" key="2">
    <source>
        <dbReference type="Proteomes" id="UP001476798"/>
    </source>
</evidence>
<evidence type="ECO:0000313" key="1">
    <source>
        <dbReference type="EMBL" id="MEQ2178756.1"/>
    </source>
</evidence>
<reference evidence="1 2" key="1">
    <citation type="submission" date="2021-06" db="EMBL/GenBank/DDBJ databases">
        <authorList>
            <person name="Palmer J.M."/>
        </authorList>
    </citation>
    <scope>NUCLEOTIDE SEQUENCE [LARGE SCALE GENOMIC DNA]</scope>
    <source>
        <strain evidence="1 2">GA_2019</strain>
        <tissue evidence="1">Muscle</tissue>
    </source>
</reference>
<dbReference type="EMBL" id="JAHRIO010061385">
    <property type="protein sequence ID" value="MEQ2178756.1"/>
    <property type="molecule type" value="Genomic_DNA"/>
</dbReference>
<organism evidence="1 2">
    <name type="scientific">Goodea atripinnis</name>
    <dbReference type="NCBI Taxonomy" id="208336"/>
    <lineage>
        <taxon>Eukaryota</taxon>
        <taxon>Metazoa</taxon>
        <taxon>Chordata</taxon>
        <taxon>Craniata</taxon>
        <taxon>Vertebrata</taxon>
        <taxon>Euteleostomi</taxon>
        <taxon>Actinopterygii</taxon>
        <taxon>Neopterygii</taxon>
        <taxon>Teleostei</taxon>
        <taxon>Neoteleostei</taxon>
        <taxon>Acanthomorphata</taxon>
        <taxon>Ovalentaria</taxon>
        <taxon>Atherinomorphae</taxon>
        <taxon>Cyprinodontiformes</taxon>
        <taxon>Goodeidae</taxon>
        <taxon>Goodea</taxon>
    </lineage>
</organism>
<keyword evidence="2" id="KW-1185">Reference proteome</keyword>
<sequence>MRIEFRLQNLWFLRCKRLFHVLPVFPQSGLQQDSQHRSLNCRHNMLVLYNKGKKTPFVLHLSSSLQHSETVAQVVGVRPVTGGLPLILSVSCGYNVAYHCQRVNVCMNGWMTDCRVK</sequence>
<dbReference type="Proteomes" id="UP001476798">
    <property type="component" value="Unassembled WGS sequence"/>
</dbReference>
<gene>
    <name evidence="1" type="ORF">GOODEAATRI_017423</name>
</gene>
<protein>
    <submittedName>
        <fullName evidence="1">Uncharacterized protein</fullName>
    </submittedName>
</protein>